<protein>
    <submittedName>
        <fullName evidence="1">Uncharacterized protein</fullName>
    </submittedName>
</protein>
<evidence type="ECO:0000313" key="1">
    <source>
        <dbReference type="EMBL" id="KAI5652456.1"/>
    </source>
</evidence>
<dbReference type="Proteomes" id="UP001060085">
    <property type="component" value="Linkage Group LG07"/>
</dbReference>
<proteinExistence type="predicted"/>
<name>A0ACB9ZYV4_CATRO</name>
<gene>
    <name evidence="1" type="ORF">M9H77_29643</name>
</gene>
<organism evidence="1 2">
    <name type="scientific">Catharanthus roseus</name>
    <name type="common">Madagascar periwinkle</name>
    <name type="synonym">Vinca rosea</name>
    <dbReference type="NCBI Taxonomy" id="4058"/>
    <lineage>
        <taxon>Eukaryota</taxon>
        <taxon>Viridiplantae</taxon>
        <taxon>Streptophyta</taxon>
        <taxon>Embryophyta</taxon>
        <taxon>Tracheophyta</taxon>
        <taxon>Spermatophyta</taxon>
        <taxon>Magnoliopsida</taxon>
        <taxon>eudicotyledons</taxon>
        <taxon>Gunneridae</taxon>
        <taxon>Pentapetalae</taxon>
        <taxon>asterids</taxon>
        <taxon>lamiids</taxon>
        <taxon>Gentianales</taxon>
        <taxon>Apocynaceae</taxon>
        <taxon>Rauvolfioideae</taxon>
        <taxon>Vinceae</taxon>
        <taxon>Catharanthinae</taxon>
        <taxon>Catharanthus</taxon>
    </lineage>
</organism>
<evidence type="ECO:0000313" key="2">
    <source>
        <dbReference type="Proteomes" id="UP001060085"/>
    </source>
</evidence>
<sequence>MENEGSLGYKLFKTISFLPSTSFFSFDFTSNESNSCSFSFFCNRIQSQFLNFLTTTCGVKSNHGMKAKEEGMGNELSNGFEDTLLNFSLNPFLLYHEFSFKELNLFLELYASYVTLVASVVEFTWLPICGKEMDGSFEKVLKVHLCDFVTTTFENGVVELTLKDLDEKYLEFLDELISLLYCKEELCGLSIEGNGTSNSMDNGMITYEEDALKSKIEDFNGQRKLPKLFVMCLIVKQSIKGTIRSVETTKSLIEVLHEGGYLGKDLDPIL</sequence>
<keyword evidence="2" id="KW-1185">Reference proteome</keyword>
<reference evidence="2" key="1">
    <citation type="journal article" date="2023" name="Nat. Plants">
        <title>Single-cell RNA sequencing provides a high-resolution roadmap for understanding the multicellular compartmentation of specialized metabolism.</title>
        <authorList>
            <person name="Sun S."/>
            <person name="Shen X."/>
            <person name="Li Y."/>
            <person name="Li Y."/>
            <person name="Wang S."/>
            <person name="Li R."/>
            <person name="Zhang H."/>
            <person name="Shen G."/>
            <person name="Guo B."/>
            <person name="Wei J."/>
            <person name="Xu J."/>
            <person name="St-Pierre B."/>
            <person name="Chen S."/>
            <person name="Sun C."/>
        </authorList>
    </citation>
    <scope>NUCLEOTIDE SEQUENCE [LARGE SCALE GENOMIC DNA]</scope>
</reference>
<accession>A0ACB9ZYV4</accession>
<comment type="caution">
    <text evidence="1">The sequence shown here is derived from an EMBL/GenBank/DDBJ whole genome shotgun (WGS) entry which is preliminary data.</text>
</comment>
<dbReference type="EMBL" id="CM044707">
    <property type="protein sequence ID" value="KAI5652456.1"/>
    <property type="molecule type" value="Genomic_DNA"/>
</dbReference>